<gene>
    <name evidence="5" type="ORF">GU90_02095</name>
</gene>
<dbReference type="PANTHER" id="PTHR44688:SF16">
    <property type="entry name" value="DNA-BINDING TRANSCRIPTIONAL ACTIVATOR DEVR_DOSR"/>
    <property type="match status" value="1"/>
</dbReference>
<dbReference type="PROSITE" id="PS00622">
    <property type="entry name" value="HTH_LUXR_1"/>
    <property type="match status" value="1"/>
</dbReference>
<name>A0A073B145_9PSEU</name>
<comment type="caution">
    <text evidence="5">The sequence shown here is derived from an EMBL/GenBank/DDBJ whole genome shotgun (WGS) entry which is preliminary data.</text>
</comment>
<dbReference type="SMART" id="SM00421">
    <property type="entry name" value="HTH_LUXR"/>
    <property type="match status" value="1"/>
</dbReference>
<dbReference type="Gene3D" id="1.10.10.10">
    <property type="entry name" value="Winged helix-like DNA-binding domain superfamily/Winged helix DNA-binding domain"/>
    <property type="match status" value="1"/>
</dbReference>
<sequence>MASTQSNEELVGRQHELSDLERMLADVRAGLPLAALVAGTTGIGKTTLVEHFLARQDGIHVEWSTGLRWERSNPFGVVTQLLGQRAADRPPQDPVDAAEQLLEHWSAGPTAVVVDDAHWADVDSLQALVSAHRRMTSQQVLILLIARTDLARQVPEEVVDLLGHLRPILQVGPLTTDDVRSLALVCSGLDLPAATARRLAEHTQGNPRYLRELFAETPKTHWDRWHPMLPVPESVRTAVSRTLQGCSATTRAFLEAAAVLGRTVSVAEAAEISGVRDPVPALDEACAAGLATTVSGSGLLLMSFPSTLIHSAVYHGLPPLVRHELHLKAAEAVQERGERLNHLVSVTPFPDSSLAGELESYADQQADLGAWAVAGQALINASRLSPDRSDQEHRLVRAVDAFAGAGDLPQASMYAPQIETLPPNPLRDAVLGYLAILRGRPSEAEALLTRAWEKCDPQRDPETAALICQRRVLHALSHWNGEQVVLWAKRAMQLADPVSPSAVESEAIIGLGMAASGRAEEARETYRIAGNRVNRGAQPQRMHLGKGWVELALDDPLSARQELEVAARTEYSLGSIRISLWAHGWLARTEFALGAWDAALQTVNRAMLRTEDSGMELMRPLVHWTGIQINALRGDFETAQEHLRKMPAATHSYEVMLIPACIARAQFAEAQSDYHGVLRALEPLTGLLAQEGPNEPGFWPWHDIYANALVMTSQVDAADDFLRPLEELAAERQHRSTQARLGYVRGRIHAANGDVDAARESFETALTRLKTLPLPYERARVNFAYGQTLRRAGKRKEADTVLHQAREIYAALGAHTYVKRCDRELKAGGMNAKRSRALLTELTPQEQSVAKLVAEGKTNKQVAVELFISVKTVQYHLTRIYTKLGLRSRSELAAQYHQLSDQGE</sequence>
<dbReference type="Proteomes" id="UP000031419">
    <property type="component" value="Unassembled WGS sequence"/>
</dbReference>
<evidence type="ECO:0000256" key="3">
    <source>
        <dbReference type="ARBA" id="ARBA00023163"/>
    </source>
</evidence>
<keyword evidence="2" id="KW-0238">DNA-binding</keyword>
<keyword evidence="1" id="KW-0805">Transcription regulation</keyword>
<dbReference type="SUPFAM" id="SSF52540">
    <property type="entry name" value="P-loop containing nucleoside triphosphate hydrolases"/>
    <property type="match status" value="1"/>
</dbReference>
<dbReference type="EMBL" id="JNVU01000009">
    <property type="protein sequence ID" value="KEI45713.1"/>
    <property type="molecule type" value="Genomic_DNA"/>
</dbReference>
<dbReference type="PROSITE" id="PS50043">
    <property type="entry name" value="HTH_LUXR_2"/>
    <property type="match status" value="1"/>
</dbReference>
<dbReference type="CDD" id="cd06170">
    <property type="entry name" value="LuxR_C_like"/>
    <property type="match status" value="1"/>
</dbReference>
<dbReference type="InterPro" id="IPR011990">
    <property type="entry name" value="TPR-like_helical_dom_sf"/>
</dbReference>
<dbReference type="RefSeq" id="WP_029721440.1">
    <property type="nucleotide sequence ID" value="NZ_JAJUIW010000002.1"/>
</dbReference>
<dbReference type="InterPro" id="IPR036388">
    <property type="entry name" value="WH-like_DNA-bd_sf"/>
</dbReference>
<evidence type="ECO:0000256" key="1">
    <source>
        <dbReference type="ARBA" id="ARBA00023015"/>
    </source>
</evidence>
<evidence type="ECO:0000259" key="4">
    <source>
        <dbReference type="PROSITE" id="PS50043"/>
    </source>
</evidence>
<dbReference type="SUPFAM" id="SSF48452">
    <property type="entry name" value="TPR-like"/>
    <property type="match status" value="2"/>
</dbReference>
<dbReference type="InterPro" id="IPR027417">
    <property type="entry name" value="P-loop_NTPase"/>
</dbReference>
<dbReference type="eggNOG" id="COG2909">
    <property type="taxonomic scope" value="Bacteria"/>
</dbReference>
<dbReference type="GO" id="GO:0003677">
    <property type="term" value="F:DNA binding"/>
    <property type="evidence" value="ECO:0007669"/>
    <property type="project" value="UniProtKB-KW"/>
</dbReference>
<feature type="domain" description="HTH luxR-type" evidence="4">
    <location>
        <begin position="835"/>
        <end position="900"/>
    </location>
</feature>
<dbReference type="InterPro" id="IPR016032">
    <property type="entry name" value="Sig_transdc_resp-reg_C-effctor"/>
</dbReference>
<evidence type="ECO:0000256" key="2">
    <source>
        <dbReference type="ARBA" id="ARBA00023125"/>
    </source>
</evidence>
<dbReference type="STRING" id="28042.GU90_02095"/>
<proteinExistence type="predicted"/>
<dbReference type="Pfam" id="PF13191">
    <property type="entry name" value="AAA_16"/>
    <property type="match status" value="1"/>
</dbReference>
<reference evidence="5 6" key="1">
    <citation type="submission" date="2014-06" db="EMBL/GenBank/DDBJ databases">
        <title>Saccharopolyspora rectivirgula DSM-43113 Genome sequencing.</title>
        <authorList>
            <person name="Barrera C."/>
            <person name="Millon L."/>
            <person name="Rognon B."/>
            <person name="Zaugg C."/>
            <person name="Monod M."/>
        </authorList>
    </citation>
    <scope>NUCLEOTIDE SEQUENCE [LARGE SCALE GENOMIC DNA]</scope>
    <source>
        <strain evidence="5 6">DSM 43113</strain>
    </source>
</reference>
<evidence type="ECO:0000313" key="5">
    <source>
        <dbReference type="EMBL" id="KEI45713.1"/>
    </source>
</evidence>
<dbReference type="GO" id="GO:0006355">
    <property type="term" value="P:regulation of DNA-templated transcription"/>
    <property type="evidence" value="ECO:0007669"/>
    <property type="project" value="InterPro"/>
</dbReference>
<dbReference type="SUPFAM" id="SSF46894">
    <property type="entry name" value="C-terminal effector domain of the bipartite response regulators"/>
    <property type="match status" value="1"/>
</dbReference>
<dbReference type="Pfam" id="PF00196">
    <property type="entry name" value="GerE"/>
    <property type="match status" value="1"/>
</dbReference>
<dbReference type="PANTHER" id="PTHR44688">
    <property type="entry name" value="DNA-BINDING TRANSCRIPTIONAL ACTIVATOR DEVR_DOSR"/>
    <property type="match status" value="1"/>
</dbReference>
<dbReference type="InterPro" id="IPR000792">
    <property type="entry name" value="Tscrpt_reg_LuxR_C"/>
</dbReference>
<dbReference type="AlphaFoldDB" id="A0A073B145"/>
<accession>A0A073B145</accession>
<organism evidence="5 6">
    <name type="scientific">Saccharopolyspora rectivirgula</name>
    <dbReference type="NCBI Taxonomy" id="28042"/>
    <lineage>
        <taxon>Bacteria</taxon>
        <taxon>Bacillati</taxon>
        <taxon>Actinomycetota</taxon>
        <taxon>Actinomycetes</taxon>
        <taxon>Pseudonocardiales</taxon>
        <taxon>Pseudonocardiaceae</taxon>
        <taxon>Saccharopolyspora</taxon>
    </lineage>
</organism>
<keyword evidence="3" id="KW-0804">Transcription</keyword>
<dbReference type="Gene3D" id="3.40.50.300">
    <property type="entry name" value="P-loop containing nucleotide triphosphate hydrolases"/>
    <property type="match status" value="1"/>
</dbReference>
<dbReference type="PRINTS" id="PR00038">
    <property type="entry name" value="HTHLUXR"/>
</dbReference>
<keyword evidence="6" id="KW-1185">Reference proteome</keyword>
<evidence type="ECO:0000313" key="6">
    <source>
        <dbReference type="Proteomes" id="UP000031419"/>
    </source>
</evidence>
<dbReference type="InterPro" id="IPR041664">
    <property type="entry name" value="AAA_16"/>
</dbReference>
<protein>
    <submittedName>
        <fullName evidence="5">LuxR family transcriptional regulator</fullName>
    </submittedName>
</protein>
<dbReference type="Gene3D" id="1.25.40.10">
    <property type="entry name" value="Tetratricopeptide repeat domain"/>
    <property type="match status" value="2"/>
</dbReference>